<gene>
    <name evidence="1" type="ORF">PanWU01x14_013630</name>
</gene>
<accession>A0A2P5E154</accession>
<reference evidence="2" key="1">
    <citation type="submission" date="2016-06" db="EMBL/GenBank/DDBJ databases">
        <title>Parallel loss of symbiosis genes in relatives of nitrogen-fixing non-legume Parasponia.</title>
        <authorList>
            <person name="Van Velzen R."/>
            <person name="Holmer R."/>
            <person name="Bu F."/>
            <person name="Rutten L."/>
            <person name="Van Zeijl A."/>
            <person name="Liu W."/>
            <person name="Santuari L."/>
            <person name="Cao Q."/>
            <person name="Sharma T."/>
            <person name="Shen D."/>
            <person name="Roswanjaya Y."/>
            <person name="Wardhani T."/>
            <person name="Kalhor M.S."/>
            <person name="Jansen J."/>
            <person name="Van den Hoogen J."/>
            <person name="Gungor B."/>
            <person name="Hartog M."/>
            <person name="Hontelez J."/>
            <person name="Verver J."/>
            <person name="Yang W.-C."/>
            <person name="Schijlen E."/>
            <person name="Repin R."/>
            <person name="Schilthuizen M."/>
            <person name="Schranz E."/>
            <person name="Heidstra R."/>
            <person name="Miyata K."/>
            <person name="Fedorova E."/>
            <person name="Kohlen W."/>
            <person name="Bisseling T."/>
            <person name="Smit S."/>
            <person name="Geurts R."/>
        </authorList>
    </citation>
    <scope>NUCLEOTIDE SEQUENCE [LARGE SCALE GENOMIC DNA]</scope>
    <source>
        <strain evidence="2">cv. WU1-14</strain>
    </source>
</reference>
<sequence length="64" mass="7100">MFSFGKNLKIMSKKITADDKSLNPPDTARGKVEGKHRKGWSEIEGNYGTKVLGLELNILSTHLV</sequence>
<organism evidence="1 2">
    <name type="scientific">Parasponia andersonii</name>
    <name type="common">Sponia andersonii</name>
    <dbReference type="NCBI Taxonomy" id="3476"/>
    <lineage>
        <taxon>Eukaryota</taxon>
        <taxon>Viridiplantae</taxon>
        <taxon>Streptophyta</taxon>
        <taxon>Embryophyta</taxon>
        <taxon>Tracheophyta</taxon>
        <taxon>Spermatophyta</taxon>
        <taxon>Magnoliopsida</taxon>
        <taxon>eudicotyledons</taxon>
        <taxon>Gunneridae</taxon>
        <taxon>Pentapetalae</taxon>
        <taxon>rosids</taxon>
        <taxon>fabids</taxon>
        <taxon>Rosales</taxon>
        <taxon>Cannabaceae</taxon>
        <taxon>Parasponia</taxon>
    </lineage>
</organism>
<comment type="caution">
    <text evidence="1">The sequence shown here is derived from an EMBL/GenBank/DDBJ whole genome shotgun (WGS) entry which is preliminary data.</text>
</comment>
<protein>
    <submittedName>
        <fullName evidence="1">Uncharacterized protein</fullName>
    </submittedName>
</protein>
<proteinExistence type="predicted"/>
<name>A0A2P5E154_PARAD</name>
<keyword evidence="2" id="KW-1185">Reference proteome</keyword>
<dbReference type="Proteomes" id="UP000237105">
    <property type="component" value="Unassembled WGS sequence"/>
</dbReference>
<evidence type="ECO:0000313" key="1">
    <source>
        <dbReference type="EMBL" id="PON79247.1"/>
    </source>
</evidence>
<evidence type="ECO:0000313" key="2">
    <source>
        <dbReference type="Proteomes" id="UP000237105"/>
    </source>
</evidence>
<dbReference type="EMBL" id="JXTB01000005">
    <property type="protein sequence ID" value="PON79247.1"/>
    <property type="molecule type" value="Genomic_DNA"/>
</dbReference>
<dbReference type="AlphaFoldDB" id="A0A2P5E154"/>